<dbReference type="InterPro" id="IPR037066">
    <property type="entry name" value="Plug_dom_sf"/>
</dbReference>
<comment type="caution">
    <text evidence="20">The sequence shown here is derived from an EMBL/GenBank/DDBJ whole genome shotgun (WGS) entry which is preliminary data.</text>
</comment>
<evidence type="ECO:0000256" key="13">
    <source>
        <dbReference type="ARBA" id="ARBA00023237"/>
    </source>
</evidence>
<feature type="signal peptide" evidence="17">
    <location>
        <begin position="1"/>
        <end position="20"/>
    </location>
</feature>
<dbReference type="eggNOG" id="COG4774">
    <property type="taxonomic scope" value="Bacteria"/>
</dbReference>
<feature type="domain" description="TonB-dependent receptor plug" evidence="19">
    <location>
        <begin position="54"/>
        <end position="152"/>
    </location>
</feature>
<dbReference type="Proteomes" id="UP000023785">
    <property type="component" value="Unassembled WGS sequence"/>
</dbReference>
<keyword evidence="9" id="KW-0406">Ion transport</keyword>
<gene>
    <name evidence="20" type="ORF">P256_00856</name>
</gene>
<dbReference type="InterPro" id="IPR012910">
    <property type="entry name" value="Plug_dom"/>
</dbReference>
<evidence type="ECO:0000256" key="9">
    <source>
        <dbReference type="ARBA" id="ARBA00023065"/>
    </source>
</evidence>
<evidence type="ECO:0008006" key="22">
    <source>
        <dbReference type="Google" id="ProtNLM"/>
    </source>
</evidence>
<dbReference type="GO" id="GO:0009279">
    <property type="term" value="C:cell outer membrane"/>
    <property type="evidence" value="ECO:0007669"/>
    <property type="project" value="UniProtKB-SubCell"/>
</dbReference>
<evidence type="ECO:0000256" key="17">
    <source>
        <dbReference type="SAM" id="SignalP"/>
    </source>
</evidence>
<keyword evidence="3 14" id="KW-0813">Transport</keyword>
<comment type="similarity">
    <text evidence="2 14 16">Belongs to the TonB-dependent receptor family.</text>
</comment>
<feature type="domain" description="TonB-dependent receptor-like beta-barrel" evidence="18">
    <location>
        <begin position="223"/>
        <end position="663"/>
    </location>
</feature>
<evidence type="ECO:0000256" key="8">
    <source>
        <dbReference type="ARBA" id="ARBA00023004"/>
    </source>
</evidence>
<dbReference type="PANTHER" id="PTHR32552">
    <property type="entry name" value="FERRICHROME IRON RECEPTOR-RELATED"/>
    <property type="match status" value="1"/>
</dbReference>
<dbReference type="InterPro" id="IPR010917">
    <property type="entry name" value="TonB_rcpt_CS"/>
</dbReference>
<keyword evidence="4 14" id="KW-1134">Transmembrane beta strand</keyword>
<keyword evidence="5" id="KW-0410">Iron transport</keyword>
<keyword evidence="8" id="KW-0408">Iron</keyword>
<evidence type="ECO:0000256" key="2">
    <source>
        <dbReference type="ARBA" id="ARBA00009810"/>
    </source>
</evidence>
<organism evidence="20 21">
    <name type="scientific">Acinetobacter nectaris CIP 110549</name>
    <dbReference type="NCBI Taxonomy" id="1392540"/>
    <lineage>
        <taxon>Bacteria</taxon>
        <taxon>Pseudomonadati</taxon>
        <taxon>Pseudomonadota</taxon>
        <taxon>Gammaproteobacteria</taxon>
        <taxon>Moraxellales</taxon>
        <taxon>Moraxellaceae</taxon>
        <taxon>Acinetobacter</taxon>
    </lineage>
</organism>
<evidence type="ECO:0000259" key="18">
    <source>
        <dbReference type="Pfam" id="PF00593"/>
    </source>
</evidence>
<dbReference type="PROSITE" id="PS01156">
    <property type="entry name" value="TONB_DEPENDENT_REC_2"/>
    <property type="match status" value="1"/>
</dbReference>
<dbReference type="NCBIfam" id="TIGR01783">
    <property type="entry name" value="TonB-siderophor"/>
    <property type="match status" value="1"/>
</dbReference>
<evidence type="ECO:0000313" key="21">
    <source>
        <dbReference type="Proteomes" id="UP000023785"/>
    </source>
</evidence>
<dbReference type="GO" id="GO:0015344">
    <property type="term" value="F:siderophore uptake transmembrane transporter activity"/>
    <property type="evidence" value="ECO:0007669"/>
    <property type="project" value="TreeGrafter"/>
</dbReference>
<dbReference type="EMBL" id="AYER01000003">
    <property type="protein sequence ID" value="ESK40404.1"/>
    <property type="molecule type" value="Genomic_DNA"/>
</dbReference>
<dbReference type="InterPro" id="IPR036942">
    <property type="entry name" value="Beta-barrel_TonB_sf"/>
</dbReference>
<keyword evidence="7 17" id="KW-0732">Signal</keyword>
<keyword evidence="13 14" id="KW-0998">Cell outer membrane</keyword>
<dbReference type="STRING" id="1392540.P256_00856"/>
<keyword evidence="6 14" id="KW-0812">Transmembrane</keyword>
<dbReference type="GO" id="GO:0038023">
    <property type="term" value="F:signaling receptor activity"/>
    <property type="evidence" value="ECO:0007669"/>
    <property type="project" value="InterPro"/>
</dbReference>
<dbReference type="InterPro" id="IPR039426">
    <property type="entry name" value="TonB-dep_rcpt-like"/>
</dbReference>
<feature type="chain" id="PRO_5004710479" description="TonB-dependent siderophore receptor" evidence="17">
    <location>
        <begin position="21"/>
        <end position="693"/>
    </location>
</feature>
<comment type="subcellular location">
    <subcellularLocation>
        <location evidence="1 14">Cell outer membrane</location>
        <topology evidence="1 14">Multi-pass membrane protein</topology>
    </subcellularLocation>
</comment>
<dbReference type="CDD" id="cd01347">
    <property type="entry name" value="ligand_gated_channel"/>
    <property type="match status" value="1"/>
</dbReference>
<evidence type="ECO:0000256" key="15">
    <source>
        <dbReference type="PROSITE-ProRule" id="PRU10144"/>
    </source>
</evidence>
<evidence type="ECO:0000256" key="6">
    <source>
        <dbReference type="ARBA" id="ARBA00022692"/>
    </source>
</evidence>
<dbReference type="InterPro" id="IPR000531">
    <property type="entry name" value="Beta-barrel_TonB"/>
</dbReference>
<dbReference type="Pfam" id="PF00593">
    <property type="entry name" value="TonB_dep_Rec_b-barrel"/>
    <property type="match status" value="1"/>
</dbReference>
<accession>V2UYM7</accession>
<dbReference type="Pfam" id="PF07715">
    <property type="entry name" value="Plug"/>
    <property type="match status" value="1"/>
</dbReference>
<reference evidence="20 21" key="1">
    <citation type="submission" date="2013-10" db="EMBL/GenBank/DDBJ databases">
        <title>The Genome Sequence of Acinetobacter nectaris CIP 110549.</title>
        <authorList>
            <consortium name="The Broad Institute Genomics Platform"/>
            <consortium name="The Broad Institute Genome Sequencing Center for Infectious Disease"/>
            <person name="Cerqueira G."/>
            <person name="Feldgarden M."/>
            <person name="Courvalin P."/>
            <person name="Grillot-Courvalin C."/>
            <person name="Clermont D."/>
            <person name="Rocha E."/>
            <person name="Yoon E.-J."/>
            <person name="Nemec A."/>
            <person name="Young S.K."/>
            <person name="Zeng Q."/>
            <person name="Gargeya S."/>
            <person name="Fitzgerald M."/>
            <person name="Abouelleil A."/>
            <person name="Alvarado L."/>
            <person name="Berlin A.M."/>
            <person name="Chapman S.B."/>
            <person name="Gainer-Dewar J."/>
            <person name="Goldberg J."/>
            <person name="Gnerre S."/>
            <person name="Griggs A."/>
            <person name="Gujja S."/>
            <person name="Hansen M."/>
            <person name="Howarth C."/>
            <person name="Imamovic A."/>
            <person name="Ireland A."/>
            <person name="Larimer J."/>
            <person name="McCowan C."/>
            <person name="Murphy C."/>
            <person name="Pearson M."/>
            <person name="Poon T.W."/>
            <person name="Priest M."/>
            <person name="Roberts A."/>
            <person name="Saif S."/>
            <person name="Shea T."/>
            <person name="Sykes S."/>
            <person name="Wortman J."/>
            <person name="Nusbaum C."/>
            <person name="Birren B."/>
        </authorList>
    </citation>
    <scope>NUCLEOTIDE SEQUENCE [LARGE SCALE GENOMIC DNA]</scope>
    <source>
        <strain evidence="20 21">CIP 110549</strain>
    </source>
</reference>
<dbReference type="AlphaFoldDB" id="V2UYM7"/>
<dbReference type="RefSeq" id="WP_023272438.1">
    <property type="nucleotide sequence ID" value="NZ_KI530712.1"/>
</dbReference>
<keyword evidence="10 16" id="KW-0798">TonB box</keyword>
<evidence type="ECO:0000256" key="16">
    <source>
        <dbReference type="RuleBase" id="RU003357"/>
    </source>
</evidence>
<evidence type="ECO:0000256" key="5">
    <source>
        <dbReference type="ARBA" id="ARBA00022496"/>
    </source>
</evidence>
<dbReference type="PROSITE" id="PS52016">
    <property type="entry name" value="TONB_DEPENDENT_REC_3"/>
    <property type="match status" value="1"/>
</dbReference>
<evidence type="ECO:0000313" key="20">
    <source>
        <dbReference type="EMBL" id="ESK40404.1"/>
    </source>
</evidence>
<keyword evidence="12" id="KW-0675">Receptor</keyword>
<evidence type="ECO:0000256" key="4">
    <source>
        <dbReference type="ARBA" id="ARBA00022452"/>
    </source>
</evidence>
<dbReference type="GO" id="GO:0015891">
    <property type="term" value="P:siderophore transport"/>
    <property type="evidence" value="ECO:0007669"/>
    <property type="project" value="InterPro"/>
</dbReference>
<dbReference type="SUPFAM" id="SSF56935">
    <property type="entry name" value="Porins"/>
    <property type="match status" value="1"/>
</dbReference>
<protein>
    <recommendedName>
        <fullName evidence="22">TonB-dependent siderophore receptor</fullName>
    </recommendedName>
</protein>
<evidence type="ECO:0000256" key="3">
    <source>
        <dbReference type="ARBA" id="ARBA00022448"/>
    </source>
</evidence>
<evidence type="ECO:0000256" key="11">
    <source>
        <dbReference type="ARBA" id="ARBA00023136"/>
    </source>
</evidence>
<evidence type="ECO:0000256" key="12">
    <source>
        <dbReference type="ARBA" id="ARBA00023170"/>
    </source>
</evidence>
<dbReference type="OrthoDB" id="127311at2"/>
<proteinExistence type="inferred from homology"/>
<evidence type="ECO:0000256" key="14">
    <source>
        <dbReference type="PROSITE-ProRule" id="PRU01360"/>
    </source>
</evidence>
<sequence>MAKHLLYICIVSSIYNTAYAENQVLPTISIQSQSNAQTYSSHQSSTATRTNTSIQDTPQEVIVINKNILNDIQATRLSDGLDIAGIGRGNNFGGQGLTTYTVRGFTSGEYFKNGFPINRGYPNSPDSNTIERIDIIKGPAATLYGRTDPGGTLNIVSKTPQNKQLTELGALIDSEGLFRSTLDATGPLSQTFSYSLNAMSETGDTYRDGVKTKRWDISPVLQWQPSDQTKVILEADFLRNQHPLDRGFTRYSGQSKTSFDPSTYWWEPGKDRNNLTNSNDMLQLRLEQALSPNWKLNVGGQYLKGDLAGYAVEAYGLKPNTNGNVITRNYNWRHLSWEDKDFQANVTGQFDLFNMQHTLIAGIELEEYDYRSLIIRSPKTANFDLNINQPTLGQTLPALTNVTTRDHEKLRSQAYFIQDQIALSSQLKTLLGLRYEAYKDKYTDFLTSSSWMANEGAFIPRLGFIYTPNDDLSIYTSASKSFKPNTGADRFGKGFTPETGISYEIGSKWQIIPNRLNIDATVYYTKKNNVLTLDPVDTTKSIAAGKVSSKGIDLNITGQITDAFKIIGNYAYVDASVVKDNTLKKGTRLANIPKNSLNILAMYDIQSGQLDGLSLGINQHFIDRRKGLTSNTSYDMPAYATTDLVATYKASENLKFSLNIRNIFDKNYDSSAFNMYVYPGQGRNAQLGVTYKF</sequence>
<dbReference type="PANTHER" id="PTHR32552:SF90">
    <property type="entry name" value="METAL-PSEUDOPALINE RECEPTOR CNTO"/>
    <property type="match status" value="1"/>
</dbReference>
<evidence type="ECO:0000256" key="7">
    <source>
        <dbReference type="ARBA" id="ARBA00022729"/>
    </source>
</evidence>
<evidence type="ECO:0000259" key="19">
    <source>
        <dbReference type="Pfam" id="PF07715"/>
    </source>
</evidence>
<dbReference type="PATRIC" id="fig|1392540.3.peg.828"/>
<dbReference type="Gene3D" id="2.40.170.20">
    <property type="entry name" value="TonB-dependent receptor, beta-barrel domain"/>
    <property type="match status" value="1"/>
</dbReference>
<dbReference type="InterPro" id="IPR010105">
    <property type="entry name" value="TonB_sidphr_rcpt"/>
</dbReference>
<evidence type="ECO:0000256" key="1">
    <source>
        <dbReference type="ARBA" id="ARBA00004571"/>
    </source>
</evidence>
<keyword evidence="21" id="KW-1185">Reference proteome</keyword>
<keyword evidence="11 14" id="KW-0472">Membrane</keyword>
<dbReference type="Gene3D" id="2.170.130.10">
    <property type="entry name" value="TonB-dependent receptor, plug domain"/>
    <property type="match status" value="1"/>
</dbReference>
<feature type="short sequence motif" description="TonB C-terminal box" evidence="15">
    <location>
        <begin position="676"/>
        <end position="693"/>
    </location>
</feature>
<dbReference type="HOGENOM" id="CLU_008287_9_4_6"/>
<evidence type="ECO:0000256" key="10">
    <source>
        <dbReference type="ARBA" id="ARBA00023077"/>
    </source>
</evidence>
<name>V2UYM7_9GAMM</name>